<evidence type="ECO:0000313" key="2">
    <source>
        <dbReference type="EMBL" id="QJW83537.1"/>
    </source>
</evidence>
<feature type="region of interest" description="Disordered" evidence="1">
    <location>
        <begin position="20"/>
        <end position="40"/>
    </location>
</feature>
<name>A0ABX6P1R6_9BURK</name>
<reference evidence="2 3" key="1">
    <citation type="submission" date="2020-05" db="EMBL/GenBank/DDBJ databases">
        <title>Ramlibacter rhizophilus sp. nov., isolated from rhizosphere soil of national flower Mugunghwa from South Korea.</title>
        <authorList>
            <person name="Zheng-Fei Y."/>
            <person name="Huan T."/>
        </authorList>
    </citation>
    <scope>NUCLEOTIDE SEQUENCE [LARGE SCALE GENOMIC DNA]</scope>
    <source>
        <strain evidence="2 3">H242</strain>
    </source>
</reference>
<keyword evidence="3" id="KW-1185">Reference proteome</keyword>
<reference evidence="2 3" key="2">
    <citation type="submission" date="2020-05" db="EMBL/GenBank/DDBJ databases">
        <authorList>
            <person name="Khan S.A."/>
            <person name="Jeon C.O."/>
            <person name="Chun B.H."/>
        </authorList>
    </citation>
    <scope>NUCLEOTIDE SEQUENCE [LARGE SCALE GENOMIC DNA]</scope>
    <source>
        <strain evidence="2 3">H242</strain>
    </source>
</reference>
<accession>A0ABX6P1R6</accession>
<protein>
    <submittedName>
        <fullName evidence="2">Uncharacterized protein</fullName>
    </submittedName>
</protein>
<proteinExistence type="predicted"/>
<organism evidence="2 3">
    <name type="scientific">Ramlibacter terrae</name>
    <dbReference type="NCBI Taxonomy" id="2732511"/>
    <lineage>
        <taxon>Bacteria</taxon>
        <taxon>Pseudomonadati</taxon>
        <taxon>Pseudomonadota</taxon>
        <taxon>Betaproteobacteria</taxon>
        <taxon>Burkholderiales</taxon>
        <taxon>Comamonadaceae</taxon>
        <taxon>Ramlibacter</taxon>
    </lineage>
</organism>
<evidence type="ECO:0000256" key="1">
    <source>
        <dbReference type="SAM" id="MobiDB-lite"/>
    </source>
</evidence>
<dbReference type="EMBL" id="CP053418">
    <property type="protein sequence ID" value="QJW83537.1"/>
    <property type="molecule type" value="Genomic_DNA"/>
</dbReference>
<evidence type="ECO:0000313" key="3">
    <source>
        <dbReference type="Proteomes" id="UP000500826"/>
    </source>
</evidence>
<dbReference type="Proteomes" id="UP000500826">
    <property type="component" value="Chromosome"/>
</dbReference>
<gene>
    <name evidence="2" type="ORF">HK414_03400</name>
</gene>
<feature type="compositionally biased region" description="Low complexity" evidence="1">
    <location>
        <begin position="23"/>
        <end position="40"/>
    </location>
</feature>
<sequence>MATVTRVTAGDSFEVGTPNLAFRAPSPAISASTSTPGAAPRAWWCSRAAPSSTARTARRRS</sequence>